<gene>
    <name evidence="1" type="primary">DOA4</name>
    <name evidence="1" type="ORF">FBU59_000778</name>
</gene>
<sequence length="795" mass="88243">MRSGCSSKDIEKSLVLVSEEQQDWFRRRDEFDIVVYMDQSSRNSNEKGLRELVAAIYHYEVEKTLRHSPLLLIGGMDGWEKEVGVDKCLWSSEAASMKHNNAAAPNIASMLSYHTPTGSLSNARQFQTYEGERQQQQQQHQHQHQHQQYAPVPDLYRYQPQMYQSQPQPLLQQQMLQQPQASVGSVGSVYDFFQQNSNYRRQWQTEGYMQTSNVSYTPGYNNVQTVVPQAMMVYPSGVAGAGRMGGAGQVMTAASAVTAEQPGVVKPLPEIPGAASRVQRRKTVFDNPVYGFTGSTAGEETSQQQAPLPPAVSTAVPPVPQIPTVHQARIEVSQDAQPAQIPSIPPKPAAYQQQQEQEQQKEEERPQEEELQARPAAPAVIKRRRTPPAAPLPALPPGGAAARKFYANPVAAGSDPSLNGRMHTGGVIRSQAGVALDQGSAGKKAVEDAGGYGSTGLKNFGNTCFMNCIIQCLAGTTPFVRYFRQGHWKRDMVGARGRDVAVEFARLVDTMWSGQYGSLSPIAFRKAVGCQSEQFKGNEQEDAQEFAVFLLDALHEALNTINPRPPADKELSAEDERVFERLVDARQAQFSWDRYVRRNWSIVTSIFQGQAQSRLTCLTCHHTSTTYATFTELSVPVPAGSNSKTPIDIYRCLAAYAEIETLDGDDRWKCPNCKAKRRATKRLLISRLPLVLIVHLKRFSTIGHFREKLETHVAFPTRHLQVGAYAVDGVEGSTAYNLYAVANHFGTLSGGHYTASVFNGLRQNWNYYDDTRVSTIKEADVATPAAYLLFYVRAQ</sequence>
<keyword evidence="1" id="KW-0645">Protease</keyword>
<organism evidence="1 2">
    <name type="scientific">Linderina macrospora</name>
    <dbReference type="NCBI Taxonomy" id="4868"/>
    <lineage>
        <taxon>Eukaryota</taxon>
        <taxon>Fungi</taxon>
        <taxon>Fungi incertae sedis</taxon>
        <taxon>Zoopagomycota</taxon>
        <taxon>Kickxellomycotina</taxon>
        <taxon>Kickxellomycetes</taxon>
        <taxon>Kickxellales</taxon>
        <taxon>Kickxellaceae</taxon>
        <taxon>Linderina</taxon>
    </lineage>
</organism>
<dbReference type="EMBL" id="JANBPW010000252">
    <property type="protein sequence ID" value="KAJ1950231.1"/>
    <property type="molecule type" value="Genomic_DNA"/>
</dbReference>
<accession>A0ACC1JFW3</accession>
<dbReference type="Proteomes" id="UP001150603">
    <property type="component" value="Unassembled WGS sequence"/>
</dbReference>
<evidence type="ECO:0000313" key="1">
    <source>
        <dbReference type="EMBL" id="KAJ1950231.1"/>
    </source>
</evidence>
<reference evidence="1" key="1">
    <citation type="submission" date="2022-07" db="EMBL/GenBank/DDBJ databases">
        <title>Phylogenomic reconstructions and comparative analyses of Kickxellomycotina fungi.</title>
        <authorList>
            <person name="Reynolds N.K."/>
            <person name="Stajich J.E."/>
            <person name="Barry K."/>
            <person name="Grigoriev I.V."/>
            <person name="Crous P."/>
            <person name="Smith M.E."/>
        </authorList>
    </citation>
    <scope>NUCLEOTIDE SEQUENCE</scope>
    <source>
        <strain evidence="1">NRRL 5244</strain>
    </source>
</reference>
<comment type="caution">
    <text evidence="1">The sequence shown here is derived from an EMBL/GenBank/DDBJ whole genome shotgun (WGS) entry which is preliminary data.</text>
</comment>
<dbReference type="EC" id="3.4.19.12" evidence="1"/>
<proteinExistence type="predicted"/>
<name>A0ACC1JFW3_9FUNG</name>
<keyword evidence="2" id="KW-1185">Reference proteome</keyword>
<protein>
    <submittedName>
        <fullName evidence="1">Ubiquitin-specific protease doa4</fullName>
        <ecNumber evidence="1">3.4.19.12</ecNumber>
    </submittedName>
</protein>
<evidence type="ECO:0000313" key="2">
    <source>
        <dbReference type="Proteomes" id="UP001150603"/>
    </source>
</evidence>
<keyword evidence="1" id="KW-0378">Hydrolase</keyword>